<dbReference type="InterPro" id="IPR007157">
    <property type="entry name" value="PspA_VIPP1"/>
</dbReference>
<gene>
    <name evidence="3" type="primary">ydjF</name>
    <name evidence="3" type="ORF">GCM10011391_07530</name>
</gene>
<keyword evidence="2" id="KW-0175">Coiled coil</keyword>
<proteinExistence type="inferred from homology"/>
<name>A0A8J2YCQ4_9BACL</name>
<evidence type="ECO:0000256" key="1">
    <source>
        <dbReference type="ARBA" id="ARBA00043985"/>
    </source>
</evidence>
<dbReference type="Proteomes" id="UP000628775">
    <property type="component" value="Unassembled WGS sequence"/>
</dbReference>
<feature type="coiled-coil region" evidence="2">
    <location>
        <begin position="115"/>
        <end position="149"/>
    </location>
</feature>
<dbReference type="Pfam" id="PF04012">
    <property type="entry name" value="PspA_IM30"/>
    <property type="match status" value="1"/>
</dbReference>
<sequence>MGILSRFKTIMSSHISDVLNKSDNPEKTIQDTLRTLNLDLGKVKSETAALMEEEKRIKRGLNECQRNIEKMERYAMKAIEAGDENDARTYLEKKAAFASEQSELETSYQRVASETTQMKQLLEKLTADLRELEARSQVLKTKMIASETQKKIADSSTSLGQMEDKVDQTLFEAEALAELRSTPLDELEEFAEPADPHIKTDVAADLQVLKAKIKKD</sequence>
<keyword evidence="4" id="KW-1185">Reference proteome</keyword>
<dbReference type="AlphaFoldDB" id="A0A8J2YCQ4"/>
<dbReference type="RefSeq" id="WP_188689359.1">
    <property type="nucleotide sequence ID" value="NZ_BMIR01000002.1"/>
</dbReference>
<evidence type="ECO:0000313" key="3">
    <source>
        <dbReference type="EMBL" id="GGE31342.1"/>
    </source>
</evidence>
<reference evidence="3" key="1">
    <citation type="journal article" date="2014" name="Int. J. Syst. Evol. Microbiol.">
        <title>Complete genome sequence of Corynebacterium casei LMG S-19264T (=DSM 44701T), isolated from a smear-ripened cheese.</title>
        <authorList>
            <consortium name="US DOE Joint Genome Institute (JGI-PGF)"/>
            <person name="Walter F."/>
            <person name="Albersmeier A."/>
            <person name="Kalinowski J."/>
            <person name="Ruckert C."/>
        </authorList>
    </citation>
    <scope>NUCLEOTIDE SEQUENCE</scope>
    <source>
        <strain evidence="3">CGMCC 1.15371</strain>
    </source>
</reference>
<accession>A0A8J2YCQ4</accession>
<dbReference type="PANTHER" id="PTHR31088:SF6">
    <property type="entry name" value="PHAGE SHOCK PROTEIN A"/>
    <property type="match status" value="1"/>
</dbReference>
<comment type="caution">
    <text evidence="3">The sequence shown here is derived from an EMBL/GenBank/DDBJ whole genome shotgun (WGS) entry which is preliminary data.</text>
</comment>
<protein>
    <submittedName>
        <fullName evidence="3">Phage shock protein A</fullName>
    </submittedName>
</protein>
<evidence type="ECO:0000256" key="2">
    <source>
        <dbReference type="SAM" id="Coils"/>
    </source>
</evidence>
<reference evidence="3" key="2">
    <citation type="submission" date="2020-09" db="EMBL/GenBank/DDBJ databases">
        <authorList>
            <person name="Sun Q."/>
            <person name="Zhou Y."/>
        </authorList>
    </citation>
    <scope>NUCLEOTIDE SEQUENCE</scope>
    <source>
        <strain evidence="3">CGMCC 1.15371</strain>
    </source>
</reference>
<comment type="similarity">
    <text evidence="1">Belongs to the PspA/Vipp/IM30 family.</text>
</comment>
<evidence type="ECO:0000313" key="4">
    <source>
        <dbReference type="Proteomes" id="UP000628775"/>
    </source>
</evidence>
<dbReference type="PANTHER" id="PTHR31088">
    <property type="entry name" value="MEMBRANE-ASSOCIATED PROTEIN VIPP1, CHLOROPLASTIC"/>
    <property type="match status" value="1"/>
</dbReference>
<organism evidence="3 4">
    <name type="scientific">Pullulanibacillus camelliae</name>
    <dbReference type="NCBI Taxonomy" id="1707096"/>
    <lineage>
        <taxon>Bacteria</taxon>
        <taxon>Bacillati</taxon>
        <taxon>Bacillota</taxon>
        <taxon>Bacilli</taxon>
        <taxon>Bacillales</taxon>
        <taxon>Sporolactobacillaceae</taxon>
        <taxon>Pullulanibacillus</taxon>
    </lineage>
</organism>
<dbReference type="EMBL" id="BMIR01000002">
    <property type="protein sequence ID" value="GGE31342.1"/>
    <property type="molecule type" value="Genomic_DNA"/>
</dbReference>